<evidence type="ECO:0000313" key="1">
    <source>
        <dbReference type="EMBL" id="WFD10531.1"/>
    </source>
</evidence>
<protein>
    <submittedName>
        <fullName evidence="1">Uncharacterized protein</fullName>
    </submittedName>
</protein>
<name>A0ABY8ECM1_9FIRM</name>
<dbReference type="EMBL" id="CP120733">
    <property type="protein sequence ID" value="WFD10531.1"/>
    <property type="molecule type" value="Genomic_DNA"/>
</dbReference>
<accession>A0ABY8ECM1</accession>
<keyword evidence="2" id="KW-1185">Reference proteome</keyword>
<evidence type="ECO:0000313" key="2">
    <source>
        <dbReference type="Proteomes" id="UP001222800"/>
    </source>
</evidence>
<sequence>MKNLPLVPYDTLRTLINGSFTSKQIDYFINLCKICDSNGAIKEKSMNSVINKIDIYTSSRATGYRAMNRFIKEDILLINEDGDIEIKGYKAGFKKGSKGIIVIPMFCFSMEFKKLGKLEKRVALYLIGQIRKLNKIKYFTVNINKMVDLFGICFSYVHNTLDSISSFFDFSFFHNQTVCRANYKEEYLLHKFILEDMTEDFKENHEHSEKGESIISLVYSKDIDKLLLDRKKSLYIEELNEYVVSKKEVGVENNIDIILNNLYRYGYKEISHILDLLASKLRQFSDPIIHFNAYLKTLIEESV</sequence>
<proteinExistence type="predicted"/>
<gene>
    <name evidence="1" type="ORF">P4S50_00225</name>
</gene>
<dbReference type="Proteomes" id="UP001222800">
    <property type="component" value="Chromosome"/>
</dbReference>
<reference evidence="1 2" key="1">
    <citation type="submission" date="2023-03" db="EMBL/GenBank/DDBJ databases">
        <title>Complete genome sequence of Tepidibacter sp. SWIR-1, isolated from a deep-sea hydrothermal vent.</title>
        <authorList>
            <person name="Li X."/>
        </authorList>
    </citation>
    <scope>NUCLEOTIDE SEQUENCE [LARGE SCALE GENOMIC DNA]</scope>
    <source>
        <strain evidence="1 2">SWIR-1</strain>
    </source>
</reference>
<organism evidence="1 2">
    <name type="scientific">Tepidibacter hydrothermalis</name>
    <dbReference type="NCBI Taxonomy" id="3036126"/>
    <lineage>
        <taxon>Bacteria</taxon>
        <taxon>Bacillati</taxon>
        <taxon>Bacillota</taxon>
        <taxon>Clostridia</taxon>
        <taxon>Peptostreptococcales</taxon>
        <taxon>Peptostreptococcaceae</taxon>
        <taxon>Tepidibacter</taxon>
    </lineage>
</organism>
<dbReference type="RefSeq" id="WP_277732498.1">
    <property type="nucleotide sequence ID" value="NZ_CP120733.1"/>
</dbReference>